<dbReference type="GO" id="GO:0006368">
    <property type="term" value="P:transcription elongation by RNA polymerase II"/>
    <property type="evidence" value="ECO:0007669"/>
    <property type="project" value="TreeGrafter"/>
</dbReference>
<comment type="function">
    <text evidence="1">Component of the FACT complex, a general chromatin factor that acts to reorganize nucleosomes. The FACT complex is involved in multiple processes that require DNA as a template such as mRNA elongation, DNA replication and DNA repair. During transcription elongation the FACT complex acts as a histone chaperone that both destabilizes and restores nucleosomal structure. It facilitates the passage of RNA polymerase II and transcription by promoting the dissociation of one histone H2A-H2B dimer from the nucleosome, then subsequently promotes the reestablishment of the nucleosome following the passage of RNA polymerase II.</text>
</comment>
<dbReference type="InterPro" id="IPR029148">
    <property type="entry name" value="FACT-SPT16_Nlobe"/>
</dbReference>
<dbReference type="AlphaFoldDB" id="A0A8N5F683"/>
<keyword evidence="1" id="KW-0158">Chromosome</keyword>
<dbReference type="OrthoDB" id="10251642at2759"/>
<keyword evidence="1" id="KW-0234">DNA repair</keyword>
<feature type="domain" description="FACT complex subunit SPT16 N-terminal lobe" evidence="3">
    <location>
        <begin position="77"/>
        <end position="231"/>
    </location>
</feature>
<dbReference type="Pfam" id="PF00557">
    <property type="entry name" value="Peptidase_M24"/>
    <property type="match status" value="1"/>
</dbReference>
<dbReference type="SMART" id="SM01285">
    <property type="entry name" value="FACT-Spt16_Nlob"/>
    <property type="match status" value="1"/>
</dbReference>
<dbReference type="RefSeq" id="XP_030921600.1">
    <property type="nucleotide sequence ID" value="XM_031065740.1"/>
</dbReference>
<dbReference type="GO" id="GO:0006281">
    <property type="term" value="P:DNA repair"/>
    <property type="evidence" value="ECO:0007669"/>
    <property type="project" value="UniProtKB-UniRule"/>
</dbReference>
<dbReference type="Proteomes" id="UP000504602">
    <property type="component" value="Unplaced"/>
</dbReference>
<dbReference type="GeneID" id="102040588"/>
<dbReference type="FunFam" id="3.40.350.10:FF:000005">
    <property type="entry name" value="SPT16 homolog, facilitates chromatin-remodeling subunit"/>
    <property type="match status" value="1"/>
</dbReference>
<protein>
    <recommendedName>
        <fullName evidence="1">FACT complex subunit</fullName>
    </recommendedName>
</protein>
<dbReference type="PANTHER" id="PTHR13980">
    <property type="entry name" value="CDC68 RELATED"/>
    <property type="match status" value="1"/>
</dbReference>
<keyword evidence="1" id="KW-0227">DNA damage</keyword>
<organism evidence="4 5">
    <name type="scientific">Geospiza fortis</name>
    <name type="common">Medium ground-finch</name>
    <dbReference type="NCBI Taxonomy" id="48883"/>
    <lineage>
        <taxon>Eukaryota</taxon>
        <taxon>Metazoa</taxon>
        <taxon>Chordata</taxon>
        <taxon>Craniata</taxon>
        <taxon>Vertebrata</taxon>
        <taxon>Euteleostomi</taxon>
        <taxon>Archelosauria</taxon>
        <taxon>Archosauria</taxon>
        <taxon>Dinosauria</taxon>
        <taxon>Saurischia</taxon>
        <taxon>Theropoda</taxon>
        <taxon>Coelurosauria</taxon>
        <taxon>Aves</taxon>
        <taxon>Neognathae</taxon>
        <taxon>Neoaves</taxon>
        <taxon>Telluraves</taxon>
        <taxon>Australaves</taxon>
        <taxon>Passeriformes</taxon>
        <taxon>Thraupidae</taxon>
        <taxon>Geospiza</taxon>
    </lineage>
</organism>
<feature type="compositionally biased region" description="Basic and acidic residues" evidence="2">
    <location>
        <begin position="60"/>
        <end position="70"/>
    </location>
</feature>
<dbReference type="InterPro" id="IPR029149">
    <property type="entry name" value="Creatin/AminoP/Spt16_N"/>
</dbReference>
<keyword evidence="1" id="KW-0539">Nucleus</keyword>
<evidence type="ECO:0000256" key="1">
    <source>
        <dbReference type="RuleBase" id="RU367052"/>
    </source>
</evidence>
<dbReference type="GO" id="GO:0006260">
    <property type="term" value="P:DNA replication"/>
    <property type="evidence" value="ECO:0007669"/>
    <property type="project" value="UniProtKB-KW"/>
</dbReference>
<keyword evidence="1" id="KW-0235">DNA replication</keyword>
<dbReference type="InterPro" id="IPR000994">
    <property type="entry name" value="Pept_M24"/>
</dbReference>
<keyword evidence="1" id="KW-0805">Transcription regulation</keyword>
<keyword evidence="1" id="KW-0804">Transcription</keyword>
<dbReference type="InterPro" id="IPR040258">
    <property type="entry name" value="Spt16"/>
</dbReference>
<dbReference type="Gene3D" id="3.90.230.10">
    <property type="entry name" value="Creatinase/methionine aminopeptidase superfamily"/>
    <property type="match status" value="1"/>
</dbReference>
<accession>A0A8N5F683</accession>
<sequence>EEGLKLTFQKHRLGPNGAQRAPNPPKKNSKKLVELELRCLEGLRDPPGDPEGALGAPPPHRGDGPEFADPRLHPFVEQRREKWHRKKKGEDEFGGVDAIVVAVGVDEEIVYAKSTALQTWLFGYELTDTVMLFCEERALFLASRKKVEFLKQVAQGKGGEGAANGLPAVTLLVREKNESNKANFEKLLEALRGSRGGRRLGVFAKDKFPGEFMKSWNDALSKEGFEKVRGAGPGPGGGAKVGLEGDVTPQKVRHSKLAEAVEKAIEEKKFLAGADPSAVEMCYPPIIQSGGNYNLKFSVVSDKSHMHFGAITCSMGIRYKSYCSNLVRTLMVDPSQDMQEHYSFLLGLQDVLLRELRHGE</sequence>
<comment type="similarity">
    <text evidence="1">Belongs to the peptidase M24 family. SPT16 subfamily.</text>
</comment>
<feature type="compositionally biased region" description="Basic and acidic residues" evidence="2">
    <location>
        <begin position="31"/>
        <end position="47"/>
    </location>
</feature>
<dbReference type="InterPro" id="IPR036005">
    <property type="entry name" value="Creatinase/aminopeptidase-like"/>
</dbReference>
<dbReference type="Pfam" id="PF14826">
    <property type="entry name" value="FACT-Spt16_Nlob"/>
    <property type="match status" value="1"/>
</dbReference>
<comment type="subcellular location">
    <subcellularLocation>
        <location evidence="1">Nucleus</location>
    </subcellularLocation>
    <subcellularLocation>
        <location evidence="1">Chromosome</location>
    </subcellularLocation>
</comment>
<comment type="subunit">
    <text evidence="1">Component of the FACT complex.</text>
</comment>
<dbReference type="SUPFAM" id="SSF55920">
    <property type="entry name" value="Creatinase/aminopeptidase"/>
    <property type="match status" value="1"/>
</dbReference>
<reference evidence="5" key="1">
    <citation type="submission" date="2025-08" db="UniProtKB">
        <authorList>
            <consortium name="RefSeq"/>
        </authorList>
    </citation>
    <scope>IDENTIFICATION</scope>
</reference>
<proteinExistence type="inferred from homology"/>
<evidence type="ECO:0000256" key="2">
    <source>
        <dbReference type="SAM" id="MobiDB-lite"/>
    </source>
</evidence>
<keyword evidence="4" id="KW-1185">Reference proteome</keyword>
<evidence type="ECO:0000259" key="3">
    <source>
        <dbReference type="SMART" id="SM01285"/>
    </source>
</evidence>
<name>A0A8N5F683_GEOFO</name>
<evidence type="ECO:0000313" key="5">
    <source>
        <dbReference type="RefSeq" id="XP_030921600.1"/>
    </source>
</evidence>
<dbReference type="Gene3D" id="3.40.350.10">
    <property type="entry name" value="Creatinase/prolidase N-terminal domain"/>
    <property type="match status" value="1"/>
</dbReference>
<dbReference type="PANTHER" id="PTHR13980:SF15">
    <property type="entry name" value="FACT COMPLEX SUBUNIT SPT16"/>
    <property type="match status" value="1"/>
</dbReference>
<gene>
    <name evidence="5" type="primary">LOC102040588</name>
</gene>
<feature type="region of interest" description="Disordered" evidence="2">
    <location>
        <begin position="1"/>
        <end position="70"/>
    </location>
</feature>
<feature type="non-terminal residue" evidence="5">
    <location>
        <position position="1"/>
    </location>
</feature>
<evidence type="ECO:0000313" key="4">
    <source>
        <dbReference type="Proteomes" id="UP000504602"/>
    </source>
</evidence>
<dbReference type="GO" id="GO:0031491">
    <property type="term" value="F:nucleosome binding"/>
    <property type="evidence" value="ECO:0007669"/>
    <property type="project" value="TreeGrafter"/>
</dbReference>
<dbReference type="GO" id="GO:0035101">
    <property type="term" value="C:FACT complex"/>
    <property type="evidence" value="ECO:0007669"/>
    <property type="project" value="UniProtKB-UniRule"/>
</dbReference>